<keyword evidence="4" id="KW-1185">Reference proteome</keyword>
<name>A0ABW1E856_9ACTN</name>
<dbReference type="Proteomes" id="UP001596180">
    <property type="component" value="Unassembled WGS sequence"/>
</dbReference>
<gene>
    <name evidence="3" type="ORF">ACFPZI_36465</name>
</gene>
<reference evidence="4" key="1">
    <citation type="journal article" date="2019" name="Int. J. Syst. Evol. Microbiol.">
        <title>The Global Catalogue of Microorganisms (GCM) 10K type strain sequencing project: providing services to taxonomists for standard genome sequencing and annotation.</title>
        <authorList>
            <consortium name="The Broad Institute Genomics Platform"/>
            <consortium name="The Broad Institute Genome Sequencing Center for Infectious Disease"/>
            <person name="Wu L."/>
            <person name="Ma J."/>
        </authorList>
    </citation>
    <scope>NUCLEOTIDE SEQUENCE [LARGE SCALE GENOMIC DNA]</scope>
    <source>
        <strain evidence="4">JCM 10411</strain>
    </source>
</reference>
<evidence type="ECO:0000256" key="1">
    <source>
        <dbReference type="SAM" id="MobiDB-lite"/>
    </source>
</evidence>
<evidence type="ECO:0000256" key="2">
    <source>
        <dbReference type="SAM" id="Phobius"/>
    </source>
</evidence>
<dbReference type="RefSeq" id="WP_381371450.1">
    <property type="nucleotide sequence ID" value="NZ_JBHSOA010000139.1"/>
</dbReference>
<sequence>MSVDQHSNPFEERLSAALHDTGSTFEADRGALTDGGRTRGRRMRVRRRAAVLGGAAGIALVGVGGALLLPGEGRENERATVASGAEVTATAKDTPAPVSGEELIRTLKELLPDGKFSGEQGRGTDSVLGPFAQVVYDDGEGPAAVGIGLHRVEPGSSQAREATRCPDQVFTPHDSCATSTLADGSKLMLFKGYEYPDRRVDTKWWNAVLVTPRGQQISVSEWNSAAEKDELISRPAPPLSASQLKELAMAPQWRAAVDAIPERTGTPSEAPTAQPPRVDGPAVRETLAKLVPDRVEVVSKGGQEEGYAYLVVDDGKGKSFVQINVQRRMLDDAGQLYGSAETLDDGTRVATRQGPGEKGAAGVVMWTVDIMRADGRRVVISAFNTGAQHEDATREAPALSMKELRAIALSPRWDDLNRPEPT</sequence>
<keyword evidence="2" id="KW-1133">Transmembrane helix</keyword>
<protein>
    <recommendedName>
        <fullName evidence="5">LigA protein</fullName>
    </recommendedName>
</protein>
<keyword evidence="2" id="KW-0472">Membrane</keyword>
<organism evidence="3 4">
    <name type="scientific">Streptomyces chlorus</name>
    <dbReference type="NCBI Taxonomy" id="887452"/>
    <lineage>
        <taxon>Bacteria</taxon>
        <taxon>Bacillati</taxon>
        <taxon>Actinomycetota</taxon>
        <taxon>Actinomycetes</taxon>
        <taxon>Kitasatosporales</taxon>
        <taxon>Streptomycetaceae</taxon>
        <taxon>Streptomyces</taxon>
    </lineage>
</organism>
<feature type="transmembrane region" description="Helical" evidence="2">
    <location>
        <begin position="49"/>
        <end position="69"/>
    </location>
</feature>
<comment type="caution">
    <text evidence="3">The sequence shown here is derived from an EMBL/GenBank/DDBJ whole genome shotgun (WGS) entry which is preliminary data.</text>
</comment>
<keyword evidence="2" id="KW-0812">Transmembrane</keyword>
<dbReference type="EMBL" id="JBHSOA010000139">
    <property type="protein sequence ID" value="MFC5857047.1"/>
    <property type="molecule type" value="Genomic_DNA"/>
</dbReference>
<evidence type="ECO:0008006" key="5">
    <source>
        <dbReference type="Google" id="ProtNLM"/>
    </source>
</evidence>
<accession>A0ABW1E856</accession>
<evidence type="ECO:0000313" key="3">
    <source>
        <dbReference type="EMBL" id="MFC5857047.1"/>
    </source>
</evidence>
<proteinExistence type="predicted"/>
<feature type="region of interest" description="Disordered" evidence="1">
    <location>
        <begin position="18"/>
        <end position="43"/>
    </location>
</feature>
<evidence type="ECO:0000313" key="4">
    <source>
        <dbReference type="Proteomes" id="UP001596180"/>
    </source>
</evidence>